<evidence type="ECO:0000256" key="1">
    <source>
        <dbReference type="SAM" id="MobiDB-lite"/>
    </source>
</evidence>
<dbReference type="EMBL" id="KN832027">
    <property type="protein sequence ID" value="KIN97536.1"/>
    <property type="molecule type" value="Genomic_DNA"/>
</dbReference>
<dbReference type="Proteomes" id="UP000054217">
    <property type="component" value="Unassembled WGS sequence"/>
</dbReference>
<accession>A0A0C3JIV3</accession>
<reference evidence="3" key="2">
    <citation type="submission" date="2015-01" db="EMBL/GenBank/DDBJ databases">
        <title>Evolutionary Origins and Diversification of the Mycorrhizal Mutualists.</title>
        <authorList>
            <consortium name="DOE Joint Genome Institute"/>
            <consortium name="Mycorrhizal Genomics Consortium"/>
            <person name="Kohler A."/>
            <person name="Kuo A."/>
            <person name="Nagy L.G."/>
            <person name="Floudas D."/>
            <person name="Copeland A."/>
            <person name="Barry K.W."/>
            <person name="Cichocki N."/>
            <person name="Veneault-Fourrey C."/>
            <person name="LaButti K."/>
            <person name="Lindquist E.A."/>
            <person name="Lipzen A."/>
            <person name="Lundell T."/>
            <person name="Morin E."/>
            <person name="Murat C."/>
            <person name="Riley R."/>
            <person name="Ohm R."/>
            <person name="Sun H."/>
            <person name="Tunlid A."/>
            <person name="Henrissat B."/>
            <person name="Grigoriev I.V."/>
            <person name="Hibbett D.S."/>
            <person name="Martin F."/>
        </authorList>
    </citation>
    <scope>NUCLEOTIDE SEQUENCE [LARGE SCALE GENOMIC DNA]</scope>
    <source>
        <strain evidence="3">Marx 270</strain>
    </source>
</reference>
<dbReference type="SUPFAM" id="SSF52540">
    <property type="entry name" value="P-loop containing nucleoside triphosphate hydrolases"/>
    <property type="match status" value="1"/>
</dbReference>
<evidence type="ECO:0008006" key="4">
    <source>
        <dbReference type="Google" id="ProtNLM"/>
    </source>
</evidence>
<dbReference type="HOGENOM" id="CLU_018003_6_1_1"/>
<reference evidence="2 3" key="1">
    <citation type="submission" date="2014-04" db="EMBL/GenBank/DDBJ databases">
        <authorList>
            <consortium name="DOE Joint Genome Institute"/>
            <person name="Kuo A."/>
            <person name="Kohler A."/>
            <person name="Costa M.D."/>
            <person name="Nagy L.G."/>
            <person name="Floudas D."/>
            <person name="Copeland A."/>
            <person name="Barry K.W."/>
            <person name="Cichocki N."/>
            <person name="Veneault-Fourrey C."/>
            <person name="LaButti K."/>
            <person name="Lindquist E.A."/>
            <person name="Lipzen A."/>
            <person name="Lundell T."/>
            <person name="Morin E."/>
            <person name="Murat C."/>
            <person name="Sun H."/>
            <person name="Tunlid A."/>
            <person name="Henrissat B."/>
            <person name="Grigoriev I.V."/>
            <person name="Hibbett D.S."/>
            <person name="Martin F."/>
            <person name="Nordberg H.P."/>
            <person name="Cantor M.N."/>
            <person name="Hua S.X."/>
        </authorList>
    </citation>
    <scope>NUCLEOTIDE SEQUENCE [LARGE SCALE GENOMIC DNA]</scope>
    <source>
        <strain evidence="2 3">Marx 270</strain>
    </source>
</reference>
<gene>
    <name evidence="2" type="ORF">M404DRAFT_1005953</name>
</gene>
<dbReference type="STRING" id="870435.A0A0C3JIV3"/>
<feature type="region of interest" description="Disordered" evidence="1">
    <location>
        <begin position="1"/>
        <end position="27"/>
    </location>
</feature>
<dbReference type="InParanoid" id="A0A0C3JIV3"/>
<dbReference type="Gene3D" id="3.40.50.300">
    <property type="entry name" value="P-loop containing nucleotide triphosphate hydrolases"/>
    <property type="match status" value="1"/>
</dbReference>
<proteinExistence type="predicted"/>
<evidence type="ECO:0000313" key="3">
    <source>
        <dbReference type="Proteomes" id="UP000054217"/>
    </source>
</evidence>
<dbReference type="AlphaFoldDB" id="A0A0C3JIV3"/>
<sequence>MGPTDSGKTTFIDRAVGRPDLGGGSTSCTKKVHPVRYPHSDGVRNIVLADTPGCDNSFMTDFQVLWEIAQWLNAVYIKKIKLSGILYFHRISDPRIEEGPLRNYKIFKELCGKDNCKNVILVTTMWDEVREEVGSEREQELQSDFWRAMISLGSTTRRFEGTTESARDIINSVSILQPAEHRPLQIQREMVDKHLPLDRTSAGRTIIDRLLNLRPRPEGIFARLKKVAGRPNYRTTRITVTLTDDDPTDTQPVGMGVSSSGICSVEGYQSALGQVIPALRASELVHTHYLKDAVAPCLNIALSIETMTGTHHALFQVLETATLLINAAFERAKKARFSSDIKAAVNGFAKKLCRILPKGHLKFDVSFSRQISILFLPARIRCGYCAKSFHQHPP</sequence>
<keyword evidence="3" id="KW-1185">Reference proteome</keyword>
<dbReference type="CDD" id="cd00882">
    <property type="entry name" value="Ras_like_GTPase"/>
    <property type="match status" value="1"/>
</dbReference>
<dbReference type="OrthoDB" id="2654575at2759"/>
<protein>
    <recommendedName>
        <fullName evidence="4">G domain-containing protein</fullName>
    </recommendedName>
</protein>
<organism evidence="2 3">
    <name type="scientific">Pisolithus tinctorius Marx 270</name>
    <dbReference type="NCBI Taxonomy" id="870435"/>
    <lineage>
        <taxon>Eukaryota</taxon>
        <taxon>Fungi</taxon>
        <taxon>Dikarya</taxon>
        <taxon>Basidiomycota</taxon>
        <taxon>Agaricomycotina</taxon>
        <taxon>Agaricomycetes</taxon>
        <taxon>Agaricomycetidae</taxon>
        <taxon>Boletales</taxon>
        <taxon>Sclerodermatineae</taxon>
        <taxon>Pisolithaceae</taxon>
        <taxon>Pisolithus</taxon>
    </lineage>
</organism>
<dbReference type="InterPro" id="IPR027417">
    <property type="entry name" value="P-loop_NTPase"/>
</dbReference>
<name>A0A0C3JIV3_PISTI</name>
<evidence type="ECO:0000313" key="2">
    <source>
        <dbReference type="EMBL" id="KIN97536.1"/>
    </source>
</evidence>